<name>A0A4P6MMB9_9BACT</name>
<accession>A0A4P6MMB9</accession>
<evidence type="ECO:0000313" key="2">
    <source>
        <dbReference type="Proteomes" id="UP000289326"/>
    </source>
</evidence>
<reference evidence="1 2" key="1">
    <citation type="submission" date="2019-01" db="EMBL/GenBank/DDBJ databases">
        <title>Complete sequence and annotation of the Mycoplasma phocirhinis strain 852T genome.</title>
        <authorList>
            <person name="Frasca S.Jr."/>
            <person name="Kutish G.F."/>
            <person name="Castellanos Gell J."/>
            <person name="Michaels D.L."/>
            <person name="Brown D.R."/>
        </authorList>
    </citation>
    <scope>NUCLEOTIDE SEQUENCE [LARGE SCALE GENOMIC DNA]</scope>
    <source>
        <strain evidence="1 2">852</strain>
    </source>
</reference>
<dbReference type="RefSeq" id="WP_130429405.1">
    <property type="nucleotide sequence ID" value="NZ_CP034841.1"/>
</dbReference>
<dbReference type="KEGG" id="mphi:EG856_01680"/>
<evidence type="ECO:0000313" key="1">
    <source>
        <dbReference type="EMBL" id="QBF34628.1"/>
    </source>
</evidence>
<keyword evidence="2" id="KW-1185">Reference proteome</keyword>
<dbReference type="AlphaFoldDB" id="A0A4P6MMB9"/>
<gene>
    <name evidence="1" type="ORF">EG856_01680</name>
</gene>
<dbReference type="EMBL" id="CP034841">
    <property type="protein sequence ID" value="QBF34628.1"/>
    <property type="molecule type" value="Genomic_DNA"/>
</dbReference>
<dbReference type="Proteomes" id="UP000289326">
    <property type="component" value="Chromosome"/>
</dbReference>
<dbReference type="InterPro" id="IPR036388">
    <property type="entry name" value="WH-like_DNA-bd_sf"/>
</dbReference>
<organism evidence="1 2">
    <name type="scientific">Mycoplasmopsis phocirhinis</name>
    <dbReference type="NCBI Taxonomy" id="142650"/>
    <lineage>
        <taxon>Bacteria</taxon>
        <taxon>Bacillati</taxon>
        <taxon>Mycoplasmatota</taxon>
        <taxon>Mycoplasmoidales</taxon>
        <taxon>Metamycoplasmataceae</taxon>
        <taxon>Mycoplasmopsis</taxon>
    </lineage>
</organism>
<dbReference type="Gene3D" id="1.10.10.10">
    <property type="entry name" value="Winged helix-like DNA-binding domain superfamily/Winged helix DNA-binding domain"/>
    <property type="match status" value="1"/>
</dbReference>
<sequence length="61" mass="7042">MAIVTLFNKNYEAQNEAQNLTLVIQKRRERILELIEENKYITSGNLEDILGVSKSTMKEIS</sequence>
<proteinExistence type="predicted"/>
<protein>
    <submittedName>
        <fullName evidence="1">Uncharacterized protein</fullName>
    </submittedName>
</protein>